<dbReference type="PRINTS" id="PR00344">
    <property type="entry name" value="BCTRLSENSOR"/>
</dbReference>
<keyword evidence="10" id="KW-0812">Transmembrane</keyword>
<dbReference type="InterPro" id="IPR005467">
    <property type="entry name" value="His_kinase_dom"/>
</dbReference>
<comment type="catalytic activity">
    <reaction evidence="1">
        <text>ATP + protein L-histidine = ADP + protein N-phospho-L-histidine.</text>
        <dbReference type="EC" id="2.7.13.3"/>
    </reaction>
</comment>
<keyword evidence="5" id="KW-0808">Transferase</keyword>
<dbReference type="GO" id="GO:0000155">
    <property type="term" value="F:phosphorelay sensor kinase activity"/>
    <property type="evidence" value="ECO:0007669"/>
    <property type="project" value="InterPro"/>
</dbReference>
<keyword evidence="13" id="KW-0547">Nucleotide-binding</keyword>
<feature type="transmembrane region" description="Helical" evidence="10">
    <location>
        <begin position="28"/>
        <end position="48"/>
    </location>
</feature>
<gene>
    <name evidence="13" type="ORF">V2H45_06230</name>
</gene>
<dbReference type="InterPro" id="IPR036890">
    <property type="entry name" value="HATPase_C_sf"/>
</dbReference>
<dbReference type="Proteomes" id="UP001333818">
    <property type="component" value="Unassembled WGS sequence"/>
</dbReference>
<dbReference type="AlphaFoldDB" id="A0AAW9PRN8"/>
<evidence type="ECO:0000256" key="9">
    <source>
        <dbReference type="PROSITE-ProRule" id="PRU00169"/>
    </source>
</evidence>
<keyword evidence="14" id="KW-1185">Reference proteome</keyword>
<keyword evidence="13" id="KW-0067">ATP-binding</keyword>
<dbReference type="PROSITE" id="PS50110">
    <property type="entry name" value="RESPONSE_REGULATORY"/>
    <property type="match status" value="1"/>
</dbReference>
<dbReference type="SMART" id="SM00388">
    <property type="entry name" value="HisKA"/>
    <property type="match status" value="1"/>
</dbReference>
<feature type="modified residue" description="4-aspartylphosphate" evidence="9">
    <location>
        <position position="726"/>
    </location>
</feature>
<dbReference type="InterPro" id="IPR004358">
    <property type="entry name" value="Sig_transdc_His_kin-like_C"/>
</dbReference>
<keyword evidence="7" id="KW-0902">Two-component regulatory system</keyword>
<dbReference type="SUPFAM" id="SSF52172">
    <property type="entry name" value="CheY-like"/>
    <property type="match status" value="1"/>
</dbReference>
<keyword evidence="10" id="KW-0472">Membrane</keyword>
<evidence type="ECO:0000256" key="10">
    <source>
        <dbReference type="SAM" id="Phobius"/>
    </source>
</evidence>
<keyword evidence="4 9" id="KW-0597">Phosphoprotein</keyword>
<dbReference type="Pfam" id="PF00512">
    <property type="entry name" value="HisKA"/>
    <property type="match status" value="1"/>
</dbReference>
<comment type="caution">
    <text evidence="13">The sequence shown here is derived from an EMBL/GenBank/DDBJ whole genome shotgun (WGS) entry which is preliminary data.</text>
</comment>
<dbReference type="PANTHER" id="PTHR43047:SF63">
    <property type="entry name" value="HISTIDINE KINASE"/>
    <property type="match status" value="1"/>
</dbReference>
<protein>
    <recommendedName>
        <fullName evidence="8">Circadian input-output histidine kinase CikA</fullName>
        <ecNumber evidence="3">2.7.13.3</ecNumber>
    </recommendedName>
</protein>
<dbReference type="InterPro" id="IPR036097">
    <property type="entry name" value="HisK_dim/P_sf"/>
</dbReference>
<evidence type="ECO:0000259" key="11">
    <source>
        <dbReference type="PROSITE" id="PS50109"/>
    </source>
</evidence>
<dbReference type="InterPro" id="IPR003661">
    <property type="entry name" value="HisK_dim/P_dom"/>
</dbReference>
<evidence type="ECO:0000256" key="6">
    <source>
        <dbReference type="ARBA" id="ARBA00022777"/>
    </source>
</evidence>
<feature type="domain" description="Response regulatory" evidence="12">
    <location>
        <begin position="677"/>
        <end position="796"/>
    </location>
</feature>
<dbReference type="Gene3D" id="3.40.50.2300">
    <property type="match status" value="1"/>
</dbReference>
<name>A0AAW9PRN8_9CYAN</name>
<dbReference type="InterPro" id="IPR011006">
    <property type="entry name" value="CheY-like_superfamily"/>
</dbReference>
<dbReference type="CDD" id="cd00082">
    <property type="entry name" value="HisKA"/>
    <property type="match status" value="1"/>
</dbReference>
<evidence type="ECO:0000256" key="1">
    <source>
        <dbReference type="ARBA" id="ARBA00000085"/>
    </source>
</evidence>
<feature type="transmembrane region" description="Helical" evidence="10">
    <location>
        <begin position="323"/>
        <end position="346"/>
    </location>
</feature>
<dbReference type="Gene3D" id="3.30.565.10">
    <property type="entry name" value="Histidine kinase-like ATPase, C-terminal domain"/>
    <property type="match status" value="1"/>
</dbReference>
<dbReference type="CDD" id="cd16922">
    <property type="entry name" value="HATPase_EvgS-ArcB-TorS-like"/>
    <property type="match status" value="1"/>
</dbReference>
<evidence type="ECO:0000256" key="4">
    <source>
        <dbReference type="ARBA" id="ARBA00022553"/>
    </source>
</evidence>
<dbReference type="SUPFAM" id="SSF47384">
    <property type="entry name" value="Homodimeric domain of signal transducing histidine kinase"/>
    <property type="match status" value="1"/>
</dbReference>
<evidence type="ECO:0000259" key="12">
    <source>
        <dbReference type="PROSITE" id="PS50110"/>
    </source>
</evidence>
<dbReference type="InterPro" id="IPR003594">
    <property type="entry name" value="HATPase_dom"/>
</dbReference>
<evidence type="ECO:0000256" key="2">
    <source>
        <dbReference type="ARBA" id="ARBA00006402"/>
    </source>
</evidence>
<dbReference type="PROSITE" id="PS50109">
    <property type="entry name" value="HIS_KIN"/>
    <property type="match status" value="1"/>
</dbReference>
<dbReference type="Pfam" id="PF22673">
    <property type="entry name" value="MCP-like_PDC_1"/>
    <property type="match status" value="1"/>
</dbReference>
<comment type="similarity">
    <text evidence="2">In the N-terminal section; belongs to the phytochrome family.</text>
</comment>
<dbReference type="GO" id="GO:0009927">
    <property type="term" value="F:histidine phosphotransfer kinase activity"/>
    <property type="evidence" value="ECO:0007669"/>
    <property type="project" value="TreeGrafter"/>
</dbReference>
<dbReference type="GO" id="GO:0005886">
    <property type="term" value="C:plasma membrane"/>
    <property type="evidence" value="ECO:0007669"/>
    <property type="project" value="TreeGrafter"/>
</dbReference>
<reference evidence="13" key="1">
    <citation type="submission" date="2024-01" db="EMBL/GenBank/DDBJ databases">
        <title>Bank of Algae and Cyanobacteria of the Azores (BACA) strain genomes.</title>
        <authorList>
            <person name="Luz R."/>
            <person name="Cordeiro R."/>
            <person name="Fonseca A."/>
            <person name="Goncalves V."/>
        </authorList>
    </citation>
    <scope>NUCLEOTIDE SEQUENCE</scope>
    <source>
        <strain evidence="13">BACA0141</strain>
    </source>
</reference>
<evidence type="ECO:0000256" key="5">
    <source>
        <dbReference type="ARBA" id="ARBA00022679"/>
    </source>
</evidence>
<evidence type="ECO:0000256" key="8">
    <source>
        <dbReference type="ARBA" id="ARBA00074306"/>
    </source>
</evidence>
<dbReference type="FunFam" id="1.10.287.130:FF:000145">
    <property type="entry name" value="Sensory transduction histidine kinase"/>
    <property type="match status" value="1"/>
</dbReference>
<dbReference type="EMBL" id="JAZBJZ010000016">
    <property type="protein sequence ID" value="MEE3716337.1"/>
    <property type="molecule type" value="Genomic_DNA"/>
</dbReference>
<dbReference type="SUPFAM" id="SSF55874">
    <property type="entry name" value="ATPase domain of HSP90 chaperone/DNA topoisomerase II/histidine kinase"/>
    <property type="match status" value="1"/>
</dbReference>
<feature type="domain" description="Histidine kinase" evidence="11">
    <location>
        <begin position="418"/>
        <end position="651"/>
    </location>
</feature>
<evidence type="ECO:0000256" key="7">
    <source>
        <dbReference type="ARBA" id="ARBA00023012"/>
    </source>
</evidence>
<sequence length="800" mass="89458">MTVNLANNALGMPFKSVKFGLHSIGTRLFLAVMAAASVGLGSLGYLFYNELKSVRILQLTSETDTRVRQLDSELLSGESFLKSLAAATTFLHDSGVRSPEDYEKLVLSFMPARPKLISGFGIMQLPRGLVDREWFAPYIEESVPNRGVKLPEDPRFSLVELWQVDKYPELQYFKDAVKADRYFWSKPYINEAIYPIPLMTFAGTIRDRQGKLIAVMNGDINVKDLNQTKDGPLFDDTGYYALIAPEGGLLSYSPDPTKAVKLENVSSIPALKPAWDRIQRELDKGNEKGYLEFDSTYWVYQKVPSSQWVMLQAIPYQIVVRPALLGAISATIVAGFFLVLVVWLFIRFLNRRLQPILDVCDRAIDAPNRSSVPKDEISRLSDAFFSMVNRQNLLLEELQRTNAQLIESNRLKDSFLANMSHELRTPLNAILGMTEILQEEVFGTVNDRQIKALKTVERSGYHLLELINDILDIAKIESGHLDLDLTSISVVPLCRSSLELIEKQALKKNIQLEFKLPDNLPNIYGDERRIRQVLLNLLNNAVKFTPEEGRVTLEVKPTTLCDRLDGSEKKPERSAVQFAITDTGIGIAPENISRLFQPFIQIDSALNRKYEGTGLGLALVKRIVELHRGEVSLSSELGVGSCFAFVLPCDAAATTMPTQETQPNLKASQPQPEISPLVLIVDDNAAIISSVASYLTVRGYRMVLAKNAREAIDLAKTQPPNLVVIDVQTLGRDGMDEIEAIEQFCLDLDLDNFPIVALIDPNKESDRDRCLEAGASEYLTKPVKLRELAATIQRLLNLVP</sequence>
<evidence type="ECO:0000256" key="3">
    <source>
        <dbReference type="ARBA" id="ARBA00012438"/>
    </source>
</evidence>
<dbReference type="SMART" id="SM00448">
    <property type="entry name" value="REC"/>
    <property type="match status" value="1"/>
</dbReference>
<keyword evidence="6" id="KW-0418">Kinase</keyword>
<dbReference type="FunFam" id="3.30.565.10:FF:000010">
    <property type="entry name" value="Sensor histidine kinase RcsC"/>
    <property type="match status" value="1"/>
</dbReference>
<dbReference type="Pfam" id="PF02518">
    <property type="entry name" value="HATPase_c"/>
    <property type="match status" value="1"/>
</dbReference>
<organism evidence="13 14">
    <name type="scientific">Tumidithrix elongata BACA0141</name>
    <dbReference type="NCBI Taxonomy" id="2716417"/>
    <lineage>
        <taxon>Bacteria</taxon>
        <taxon>Bacillati</taxon>
        <taxon>Cyanobacteriota</taxon>
        <taxon>Cyanophyceae</taxon>
        <taxon>Pseudanabaenales</taxon>
        <taxon>Pseudanabaenaceae</taxon>
        <taxon>Tumidithrix</taxon>
        <taxon>Tumidithrix elongata</taxon>
    </lineage>
</organism>
<dbReference type="GO" id="GO:0005524">
    <property type="term" value="F:ATP binding"/>
    <property type="evidence" value="ECO:0007669"/>
    <property type="project" value="UniProtKB-KW"/>
</dbReference>
<dbReference type="InterPro" id="IPR001789">
    <property type="entry name" value="Sig_transdc_resp-reg_receiver"/>
</dbReference>
<dbReference type="SMART" id="SM00387">
    <property type="entry name" value="HATPase_c"/>
    <property type="match status" value="1"/>
</dbReference>
<evidence type="ECO:0000313" key="13">
    <source>
        <dbReference type="EMBL" id="MEE3716337.1"/>
    </source>
</evidence>
<dbReference type="Gene3D" id="1.10.287.130">
    <property type="match status" value="1"/>
</dbReference>
<dbReference type="PANTHER" id="PTHR43047">
    <property type="entry name" value="TWO-COMPONENT HISTIDINE PROTEIN KINASE"/>
    <property type="match status" value="1"/>
</dbReference>
<dbReference type="RefSeq" id="WP_330482764.1">
    <property type="nucleotide sequence ID" value="NZ_JAZBJZ010000016.1"/>
</dbReference>
<dbReference type="Gene3D" id="3.30.450.20">
    <property type="entry name" value="PAS domain"/>
    <property type="match status" value="1"/>
</dbReference>
<dbReference type="Pfam" id="PF00072">
    <property type="entry name" value="Response_reg"/>
    <property type="match status" value="1"/>
</dbReference>
<accession>A0AAW9PRN8</accession>
<evidence type="ECO:0000313" key="14">
    <source>
        <dbReference type="Proteomes" id="UP001333818"/>
    </source>
</evidence>
<proteinExistence type="inferred from homology"/>
<keyword evidence="10" id="KW-1133">Transmembrane helix</keyword>
<dbReference type="EC" id="2.7.13.3" evidence="3"/>